<dbReference type="EMBL" id="NHYD01003323">
    <property type="protein sequence ID" value="PPQ80511.1"/>
    <property type="molecule type" value="Genomic_DNA"/>
</dbReference>
<organism evidence="1 2">
    <name type="scientific">Psilocybe cyanescens</name>
    <dbReference type="NCBI Taxonomy" id="93625"/>
    <lineage>
        <taxon>Eukaryota</taxon>
        <taxon>Fungi</taxon>
        <taxon>Dikarya</taxon>
        <taxon>Basidiomycota</taxon>
        <taxon>Agaricomycotina</taxon>
        <taxon>Agaricomycetes</taxon>
        <taxon>Agaricomycetidae</taxon>
        <taxon>Agaricales</taxon>
        <taxon>Agaricineae</taxon>
        <taxon>Strophariaceae</taxon>
        <taxon>Psilocybe</taxon>
    </lineage>
</organism>
<name>A0A409WPU9_PSICY</name>
<comment type="caution">
    <text evidence="1">The sequence shown here is derived from an EMBL/GenBank/DDBJ whole genome shotgun (WGS) entry which is preliminary data.</text>
</comment>
<sequence>MEPLSLTLEQGEKIVRKHLASHGNSTVQLIKEIKNNGYSYTSGTRTYILDLVLEGARVPSCLCFITISHPNPTESDSIYRPNTLPITHDIISRIRAHTDIPIPNPTLDTTLDLVPFHFLLSPTSPMLSSDITPLSTARKCGLLSPEDIVLVDLQIGRFLGQLHSGVQNDWFGPMRLDVPSDPSYSWQETFTLLLETLLSEFQSSGVDFPYEEIRGHLSRAIGFFLFDDVEAPSLIWFTGSEDDIYIALPSRTAPTTRGIAAILPNVAHAIWGDPLLESFFLPPAPSSAVQEGYLASGGKETIVVPRQKTKRIWYSLFLGLIILRERSHKGCVDDPAPDASNVDKDWAMGLILKSIKALSDAPCY</sequence>
<evidence type="ECO:0000313" key="2">
    <source>
        <dbReference type="Proteomes" id="UP000283269"/>
    </source>
</evidence>
<dbReference type="Proteomes" id="UP000283269">
    <property type="component" value="Unassembled WGS sequence"/>
</dbReference>
<gene>
    <name evidence="1" type="ORF">CVT25_001541</name>
</gene>
<protein>
    <recommendedName>
        <fullName evidence="3">Aminoglycoside phosphotransferase domain-containing protein</fullName>
    </recommendedName>
</protein>
<dbReference type="AlphaFoldDB" id="A0A409WPU9"/>
<accession>A0A409WPU9</accession>
<keyword evidence="2" id="KW-1185">Reference proteome</keyword>
<dbReference type="InParanoid" id="A0A409WPU9"/>
<evidence type="ECO:0008006" key="3">
    <source>
        <dbReference type="Google" id="ProtNLM"/>
    </source>
</evidence>
<proteinExistence type="predicted"/>
<evidence type="ECO:0000313" key="1">
    <source>
        <dbReference type="EMBL" id="PPQ80511.1"/>
    </source>
</evidence>
<reference evidence="1 2" key="1">
    <citation type="journal article" date="2018" name="Evol. Lett.">
        <title>Horizontal gene cluster transfer increased hallucinogenic mushroom diversity.</title>
        <authorList>
            <person name="Reynolds H.T."/>
            <person name="Vijayakumar V."/>
            <person name="Gluck-Thaler E."/>
            <person name="Korotkin H.B."/>
            <person name="Matheny P.B."/>
            <person name="Slot J.C."/>
        </authorList>
    </citation>
    <scope>NUCLEOTIDE SEQUENCE [LARGE SCALE GENOMIC DNA]</scope>
    <source>
        <strain evidence="1 2">2631</strain>
    </source>
</reference>
<dbReference type="OrthoDB" id="5210591at2759"/>